<dbReference type="InterPro" id="IPR007419">
    <property type="entry name" value="BFD-like_2Fe2S-bd_dom"/>
</dbReference>
<dbReference type="InterPro" id="IPR041854">
    <property type="entry name" value="BFD-like_2Fe2S-bd_dom_sf"/>
</dbReference>
<feature type="domain" description="BFD-like [2Fe-2S]-binding" evidence="2">
    <location>
        <begin position="161"/>
        <end position="215"/>
    </location>
</feature>
<evidence type="ECO:0000313" key="3">
    <source>
        <dbReference type="EMBL" id="MCY6372822.1"/>
    </source>
</evidence>
<accession>A0ABT4CUT8</accession>
<dbReference type="Gene3D" id="1.10.10.1100">
    <property type="entry name" value="BFD-like [2Fe-2S]-binding domain"/>
    <property type="match status" value="1"/>
</dbReference>
<dbReference type="InterPro" id="IPR006076">
    <property type="entry name" value="FAD-dep_OxRdtase"/>
</dbReference>
<reference evidence="3" key="1">
    <citation type="submission" date="2022-12" db="EMBL/GenBank/DDBJ databases">
        <authorList>
            <person name="Wang J."/>
        </authorList>
    </citation>
    <scope>NUCLEOTIDE SEQUENCE</scope>
    <source>
        <strain evidence="3">HY-42-06</strain>
    </source>
</reference>
<dbReference type="Gene3D" id="3.30.9.10">
    <property type="entry name" value="D-Amino Acid Oxidase, subunit A, domain 2"/>
    <property type="match status" value="1"/>
</dbReference>
<sequence>SRTLFQLPTKMGKGVLVTPTVDGNLLMGPTSEDIDDKTNVDTTRAGLESVIEKAPLTIKTIPHRQVITSFAGLRAHEDGSDFIIGEAEDAENFINALGIESPGLTSAPAIAEKIAGIVVEKLSPEKNENFNPIRKGIPKFREMNNDERRELVKEDKTYGKIVCRCETVTEGEIRNAIRRPLGAKTLDGVKRRTRAGMGRCQSGFCSNRIVEILSEELDIPRTEVTKFGKDSKVLVGEIKEDI</sequence>
<evidence type="ECO:0000259" key="2">
    <source>
        <dbReference type="Pfam" id="PF04324"/>
    </source>
</evidence>
<dbReference type="InterPro" id="IPR052745">
    <property type="entry name" value="G3P_Oxidase/Oxidoreductase"/>
</dbReference>
<dbReference type="RefSeq" id="WP_268051886.1">
    <property type="nucleotide sequence ID" value="NZ_JAPQES010000022.1"/>
</dbReference>
<feature type="domain" description="FAD dependent oxidoreductase" evidence="1">
    <location>
        <begin position="8"/>
        <end position="115"/>
    </location>
</feature>
<keyword evidence="4" id="KW-1185">Reference proteome</keyword>
<dbReference type="EMBL" id="JAPQES010000022">
    <property type="protein sequence ID" value="MCY6372822.1"/>
    <property type="molecule type" value="Genomic_DNA"/>
</dbReference>
<dbReference type="Pfam" id="PF01266">
    <property type="entry name" value="DAO"/>
    <property type="match status" value="1"/>
</dbReference>
<dbReference type="Proteomes" id="UP001079657">
    <property type="component" value="Unassembled WGS sequence"/>
</dbReference>
<dbReference type="Pfam" id="PF04324">
    <property type="entry name" value="Fer2_BFD"/>
    <property type="match status" value="1"/>
</dbReference>
<name>A0ABT4CUT8_9CLOT</name>
<dbReference type="PANTHER" id="PTHR42720">
    <property type="entry name" value="GLYCEROL-3-PHOSPHATE DEHYDROGENASE"/>
    <property type="match status" value="1"/>
</dbReference>
<dbReference type="PANTHER" id="PTHR42720:SF1">
    <property type="entry name" value="GLYCEROL 3-PHOSPHATE OXIDASE"/>
    <property type="match status" value="1"/>
</dbReference>
<proteinExistence type="predicted"/>
<comment type="caution">
    <text evidence="3">The sequence shown here is derived from an EMBL/GenBank/DDBJ whole genome shotgun (WGS) entry which is preliminary data.</text>
</comment>
<evidence type="ECO:0000313" key="4">
    <source>
        <dbReference type="Proteomes" id="UP001079657"/>
    </source>
</evidence>
<organism evidence="3 4">
    <name type="scientific">Clostridium ganghwense</name>
    <dbReference type="NCBI Taxonomy" id="312089"/>
    <lineage>
        <taxon>Bacteria</taxon>
        <taxon>Bacillati</taxon>
        <taxon>Bacillota</taxon>
        <taxon>Clostridia</taxon>
        <taxon>Eubacteriales</taxon>
        <taxon>Clostridiaceae</taxon>
        <taxon>Clostridium</taxon>
    </lineage>
</organism>
<dbReference type="CDD" id="cd19946">
    <property type="entry name" value="GlpA-like_Fer2_BFD-like"/>
    <property type="match status" value="1"/>
</dbReference>
<dbReference type="Gene3D" id="3.50.50.60">
    <property type="entry name" value="FAD/NAD(P)-binding domain"/>
    <property type="match status" value="1"/>
</dbReference>
<feature type="non-terminal residue" evidence="3">
    <location>
        <position position="1"/>
    </location>
</feature>
<evidence type="ECO:0000259" key="1">
    <source>
        <dbReference type="Pfam" id="PF01266"/>
    </source>
</evidence>
<gene>
    <name evidence="3" type="ORF">OXH55_19790</name>
</gene>
<dbReference type="InterPro" id="IPR036188">
    <property type="entry name" value="FAD/NAD-bd_sf"/>
</dbReference>
<protein>
    <submittedName>
        <fullName evidence="3">FAD-dependent oxidoreductase</fullName>
    </submittedName>
</protein>